<evidence type="ECO:0000256" key="4">
    <source>
        <dbReference type="ARBA" id="ARBA00022833"/>
    </source>
</evidence>
<evidence type="ECO:0000256" key="6">
    <source>
        <dbReference type="ARBA" id="ARBA00032962"/>
    </source>
</evidence>
<name>A0A1J5TVJ2_9ARCH</name>
<feature type="binding site" evidence="7">
    <location>
        <position position="6"/>
    </location>
    <ligand>
        <name>Zn(2+)</name>
        <dbReference type="ChEBI" id="CHEBI:29105"/>
        <label>1</label>
    </ligand>
</feature>
<organism evidence="11 12">
    <name type="scientific">Marine Group III euryarchaeote CG-Bathy1</name>
    <dbReference type="NCBI Taxonomy" id="1889001"/>
    <lineage>
        <taxon>Archaea</taxon>
        <taxon>Methanobacteriati</taxon>
        <taxon>Thermoplasmatota</taxon>
        <taxon>Thermoplasmata</taxon>
        <taxon>Candidatus Thermoprofundales</taxon>
    </lineage>
</organism>
<dbReference type="PROSITE" id="PS51133">
    <property type="entry name" value="ZF_TFIIS_2"/>
    <property type="match status" value="1"/>
</dbReference>
<evidence type="ECO:0000256" key="8">
    <source>
        <dbReference type="PIRSR" id="PIRSR005586-2"/>
    </source>
</evidence>
<dbReference type="PROSITE" id="PS00466">
    <property type="entry name" value="ZF_TFIIS_1"/>
    <property type="match status" value="1"/>
</dbReference>
<gene>
    <name evidence="11" type="ORF">BEU04_00220</name>
</gene>
<evidence type="ECO:0000256" key="3">
    <source>
        <dbReference type="ARBA" id="ARBA00022771"/>
    </source>
</evidence>
<feature type="binding site" evidence="7">
    <location>
        <position position="60"/>
    </location>
    <ligand>
        <name>Zn(2+)</name>
        <dbReference type="ChEBI" id="CHEBI:29105"/>
        <label>2</label>
    </ligand>
</feature>
<feature type="binding site" evidence="7">
    <location>
        <position position="63"/>
    </location>
    <ligand>
        <name>Zn(2+)</name>
        <dbReference type="ChEBI" id="CHEBI:29105"/>
        <label>2</label>
    </ligand>
</feature>
<dbReference type="SMART" id="SM00661">
    <property type="entry name" value="RPOL9"/>
    <property type="match status" value="1"/>
</dbReference>
<sequence length="98" mass="11107">MFCPKCKTILYPEGEVSICKKCGYKEDKGGAVITSTTASQKEREVVDDISGTLPTTVIECGKCGHNKASWIIRQTRASDEPETRIYQCLECKHKWREY</sequence>
<keyword evidence="2 7" id="KW-0479">Metal-binding</keyword>
<dbReference type="NCBIfam" id="TIGR01384">
    <property type="entry name" value="TFS_arch"/>
    <property type="match status" value="1"/>
</dbReference>
<keyword evidence="5" id="KW-0805">Transcription regulation</keyword>
<dbReference type="SUPFAM" id="SSF57783">
    <property type="entry name" value="Zinc beta-ribbon"/>
    <property type="match status" value="1"/>
</dbReference>
<keyword evidence="4 7" id="KW-0862">Zinc</keyword>
<evidence type="ECO:0000313" key="11">
    <source>
        <dbReference type="EMBL" id="OIR20272.1"/>
    </source>
</evidence>
<proteinExistence type="inferred from homology"/>
<feature type="domain" description="TFIIS-type" evidence="10">
    <location>
        <begin position="56"/>
        <end position="96"/>
    </location>
</feature>
<evidence type="ECO:0000256" key="5">
    <source>
        <dbReference type="ARBA" id="ARBA00023015"/>
    </source>
</evidence>
<evidence type="ECO:0000256" key="7">
    <source>
        <dbReference type="PIRSR" id="PIRSR005586-1"/>
    </source>
</evidence>
<dbReference type="CDD" id="cd10511">
    <property type="entry name" value="Zn-ribbon_TFS"/>
    <property type="match status" value="1"/>
</dbReference>
<dbReference type="GO" id="GO:0006351">
    <property type="term" value="P:DNA-templated transcription"/>
    <property type="evidence" value="ECO:0007669"/>
    <property type="project" value="InterPro"/>
</dbReference>
<keyword evidence="3 8" id="KW-0863">Zinc-finger</keyword>
<dbReference type="EMBL" id="MIYU01000001">
    <property type="protein sequence ID" value="OIR20272.1"/>
    <property type="molecule type" value="Genomic_DNA"/>
</dbReference>
<dbReference type="AlphaFoldDB" id="A0A1J5TVJ2"/>
<dbReference type="Pfam" id="PF02150">
    <property type="entry name" value="Zn_ribbon_RPB9"/>
    <property type="match status" value="1"/>
</dbReference>
<dbReference type="GO" id="GO:0008270">
    <property type="term" value="F:zinc ion binding"/>
    <property type="evidence" value="ECO:0007669"/>
    <property type="project" value="UniProtKB-KW"/>
</dbReference>
<dbReference type="Pfam" id="PF01096">
    <property type="entry name" value="Zn_ribbon_TFIIS"/>
    <property type="match status" value="1"/>
</dbReference>
<feature type="binding site" evidence="7">
    <location>
        <position position="19"/>
    </location>
    <ligand>
        <name>Zn(2+)</name>
        <dbReference type="ChEBI" id="CHEBI:29105"/>
        <label>1</label>
    </ligand>
</feature>
<dbReference type="PANTHER" id="PTHR11239">
    <property type="entry name" value="DNA-DIRECTED RNA POLYMERASE"/>
    <property type="match status" value="1"/>
</dbReference>
<feature type="zinc finger region" description="C4-type" evidence="8">
    <location>
        <begin position="3"/>
        <end position="22"/>
    </location>
</feature>
<feature type="binding site" evidence="7">
    <location>
        <position position="3"/>
    </location>
    <ligand>
        <name>Zn(2+)</name>
        <dbReference type="ChEBI" id="CHEBI:29105"/>
        <label>1</label>
    </ligand>
</feature>
<feature type="binding site" evidence="7">
    <location>
        <position position="91"/>
    </location>
    <ligand>
        <name>Zn(2+)</name>
        <dbReference type="ChEBI" id="CHEBI:29105"/>
        <label>2</label>
    </ligand>
</feature>
<dbReference type="GO" id="GO:0006355">
    <property type="term" value="P:regulation of DNA-templated transcription"/>
    <property type="evidence" value="ECO:0007669"/>
    <property type="project" value="InterPro"/>
</dbReference>
<dbReference type="GO" id="GO:0003899">
    <property type="term" value="F:DNA-directed RNA polymerase activity"/>
    <property type="evidence" value="ECO:0007669"/>
    <property type="project" value="InterPro"/>
</dbReference>
<protein>
    <recommendedName>
        <fullName evidence="1">Transcription factor S</fullName>
    </recommendedName>
    <alternativeName>
        <fullName evidence="6">Transcription elongation factor IIS/RNA polymerase subunit homolog</fullName>
    </alternativeName>
</protein>
<evidence type="ECO:0000256" key="2">
    <source>
        <dbReference type="ARBA" id="ARBA00022723"/>
    </source>
</evidence>
<dbReference type="InterPro" id="IPR001529">
    <property type="entry name" value="Zn_ribbon_RPB9"/>
</dbReference>
<accession>A0A1J5TVJ2</accession>
<evidence type="ECO:0000256" key="1">
    <source>
        <dbReference type="ARBA" id="ARBA00018272"/>
    </source>
</evidence>
<evidence type="ECO:0000259" key="10">
    <source>
        <dbReference type="PROSITE" id="PS51133"/>
    </source>
</evidence>
<evidence type="ECO:0000313" key="12">
    <source>
        <dbReference type="Proteomes" id="UP000183815"/>
    </source>
</evidence>
<keyword evidence="9" id="KW-0804">Transcription</keyword>
<dbReference type="PANTHER" id="PTHR11239:SF12">
    <property type="entry name" value="DNA-DIRECTED RNA POLYMERASE III SUBUNIT RPC10"/>
    <property type="match status" value="1"/>
</dbReference>
<dbReference type="PIRSF" id="PIRSF005586">
    <property type="entry name" value="RNApol_RpoM"/>
    <property type="match status" value="1"/>
</dbReference>
<feature type="binding site" evidence="7">
    <location>
        <position position="88"/>
    </location>
    <ligand>
        <name>Zn(2+)</name>
        <dbReference type="ChEBI" id="CHEBI:29105"/>
        <label>2</label>
    </ligand>
</feature>
<comment type="caution">
    <text evidence="11">The sequence shown here is derived from an EMBL/GenBank/DDBJ whole genome shotgun (WGS) entry which is preliminary data.</text>
</comment>
<feature type="binding site" evidence="7">
    <location>
        <position position="22"/>
    </location>
    <ligand>
        <name>Zn(2+)</name>
        <dbReference type="ChEBI" id="CHEBI:29105"/>
        <label>1</label>
    </ligand>
</feature>
<reference evidence="11 12" key="1">
    <citation type="submission" date="2016-08" db="EMBL/GenBank/DDBJ databases">
        <title>New Insights into Marine Group III Euryarchaeota, from dark to light.</title>
        <authorList>
            <person name="Haro-Moreno J.M."/>
            <person name="Rodriguez-Valera F."/>
            <person name="Lopez-Garcia P."/>
            <person name="Moreira D."/>
            <person name="Martin-Cuadrado A.B."/>
        </authorList>
    </citation>
    <scope>NUCLEOTIDE SEQUENCE [LARGE SCALE GENOMIC DNA]</scope>
    <source>
        <strain evidence="11">CG-Bathy1</strain>
    </source>
</reference>
<dbReference type="GO" id="GO:0003676">
    <property type="term" value="F:nucleic acid binding"/>
    <property type="evidence" value="ECO:0007669"/>
    <property type="project" value="InterPro"/>
</dbReference>
<evidence type="ECO:0000256" key="9">
    <source>
        <dbReference type="RuleBase" id="RU003474"/>
    </source>
</evidence>
<dbReference type="SMART" id="SM00440">
    <property type="entry name" value="ZnF_C2C2"/>
    <property type="match status" value="1"/>
</dbReference>
<dbReference type="Gene3D" id="2.20.25.10">
    <property type="match status" value="1"/>
</dbReference>
<comment type="similarity">
    <text evidence="9">Belongs to the archaeal rpoM/eukaryotic RPA12/RPB9/RPC11 RNA polymerase family.</text>
</comment>
<dbReference type="InterPro" id="IPR006288">
    <property type="entry name" value="TFS"/>
</dbReference>
<dbReference type="InterPro" id="IPR012164">
    <property type="entry name" value="Rpa12/Rpb9/Rpc10/TFS"/>
</dbReference>
<dbReference type="Proteomes" id="UP000183815">
    <property type="component" value="Unassembled WGS sequence"/>
</dbReference>
<dbReference type="InterPro" id="IPR001222">
    <property type="entry name" value="Znf_TFIIS"/>
</dbReference>